<proteinExistence type="predicted"/>
<dbReference type="OMA" id="CRTFREF"/>
<evidence type="ECO:0000313" key="1">
    <source>
        <dbReference type="EMBL" id="CAK65656.1"/>
    </source>
</evidence>
<dbReference type="AlphaFoldDB" id="A0C4D9"/>
<dbReference type="RefSeq" id="XP_001433053.1">
    <property type="nucleotide sequence ID" value="XM_001433016.1"/>
</dbReference>
<reference evidence="1 2" key="1">
    <citation type="journal article" date="2006" name="Nature">
        <title>Global trends of whole-genome duplications revealed by the ciliate Paramecium tetraurelia.</title>
        <authorList>
            <consortium name="Genoscope"/>
            <person name="Aury J.-M."/>
            <person name="Jaillon O."/>
            <person name="Duret L."/>
            <person name="Noel B."/>
            <person name="Jubin C."/>
            <person name="Porcel B.M."/>
            <person name="Segurens B."/>
            <person name="Daubin V."/>
            <person name="Anthouard V."/>
            <person name="Aiach N."/>
            <person name="Arnaiz O."/>
            <person name="Billaut A."/>
            <person name="Beisson J."/>
            <person name="Blanc I."/>
            <person name="Bouhouche K."/>
            <person name="Camara F."/>
            <person name="Duharcourt S."/>
            <person name="Guigo R."/>
            <person name="Gogendeau D."/>
            <person name="Katinka M."/>
            <person name="Keller A.-M."/>
            <person name="Kissmehl R."/>
            <person name="Klotz C."/>
            <person name="Koll F."/>
            <person name="Le Moue A."/>
            <person name="Lepere C."/>
            <person name="Malinsky S."/>
            <person name="Nowacki M."/>
            <person name="Nowak J.K."/>
            <person name="Plattner H."/>
            <person name="Poulain J."/>
            <person name="Ruiz F."/>
            <person name="Serrano V."/>
            <person name="Zagulski M."/>
            <person name="Dessen P."/>
            <person name="Betermier M."/>
            <person name="Weissenbach J."/>
            <person name="Scarpelli C."/>
            <person name="Schachter V."/>
            <person name="Sperling L."/>
            <person name="Meyer E."/>
            <person name="Cohen J."/>
            <person name="Wincker P."/>
        </authorList>
    </citation>
    <scope>NUCLEOTIDE SEQUENCE [LARGE SCALE GENOMIC DNA]</scope>
    <source>
        <strain evidence="1 2">Stock d4-2</strain>
    </source>
</reference>
<protein>
    <submittedName>
        <fullName evidence="1">Uncharacterized protein</fullName>
    </submittedName>
</protein>
<accession>A0C4D9</accession>
<dbReference type="GeneID" id="5018838"/>
<dbReference type="HOGENOM" id="CLU_1690144_0_0_1"/>
<dbReference type="OrthoDB" id="10290358at2759"/>
<organism evidence="1 2">
    <name type="scientific">Paramecium tetraurelia</name>
    <dbReference type="NCBI Taxonomy" id="5888"/>
    <lineage>
        <taxon>Eukaryota</taxon>
        <taxon>Sar</taxon>
        <taxon>Alveolata</taxon>
        <taxon>Ciliophora</taxon>
        <taxon>Intramacronucleata</taxon>
        <taxon>Oligohymenophorea</taxon>
        <taxon>Peniculida</taxon>
        <taxon>Parameciidae</taxon>
        <taxon>Paramecium</taxon>
    </lineage>
</organism>
<name>A0C4D9_PARTE</name>
<keyword evidence="2" id="KW-1185">Reference proteome</keyword>
<dbReference type="KEGG" id="ptm:GSPATT00035136001"/>
<gene>
    <name evidence="1" type="ORF">GSPATT00035136001</name>
</gene>
<evidence type="ECO:0000313" key="2">
    <source>
        <dbReference type="Proteomes" id="UP000000600"/>
    </source>
</evidence>
<sequence length="153" mass="18366">MFQSFNLAKKLQINDDSLQNCRTFREFYHSQRNIIIPSQFQKLKLIPIQDLQRQSYTNNNQKRSSLRYNNLFAFNNQADLLNQERLRHGRKQVSFSDKILIIEPKRGMMIRERIPQSSEPVNIIRTRKRKNCILIQNHIRTLETCQSTFIDQL</sequence>
<dbReference type="Proteomes" id="UP000000600">
    <property type="component" value="Unassembled WGS sequence"/>
</dbReference>
<dbReference type="EMBL" id="CT868040">
    <property type="protein sequence ID" value="CAK65656.1"/>
    <property type="molecule type" value="Genomic_DNA"/>
</dbReference>
<dbReference type="InParanoid" id="A0C4D9"/>